<dbReference type="SUPFAM" id="SSF53167">
    <property type="entry name" value="Purine and uridine phosphorylases"/>
    <property type="match status" value="1"/>
</dbReference>
<name>A0A437S7U1_9FIRM</name>
<dbReference type="RefSeq" id="WP_127724094.1">
    <property type="nucleotide sequence ID" value="NZ_RLIH01000004.1"/>
</dbReference>
<reference evidence="2 3" key="1">
    <citation type="submission" date="2018-11" db="EMBL/GenBank/DDBJ databases">
        <title>Genome sequencing and assembly of Anaerosphaera sp. nov., GS7-6-2.</title>
        <authorList>
            <person name="Rettenmaier R."/>
            <person name="Liebl W."/>
            <person name="Zverlov V."/>
        </authorList>
    </citation>
    <scope>NUCLEOTIDE SEQUENCE [LARGE SCALE GENOMIC DNA]</scope>
    <source>
        <strain evidence="2 3">GS7-6-2</strain>
    </source>
</reference>
<dbReference type="EMBL" id="RLIH01000004">
    <property type="protein sequence ID" value="RVU55159.1"/>
    <property type="molecule type" value="Genomic_DNA"/>
</dbReference>
<dbReference type="AlphaFoldDB" id="A0A437S7U1"/>
<protein>
    <submittedName>
        <fullName evidence="2">Nucleoside phosphorylase</fullName>
    </submittedName>
</protein>
<evidence type="ECO:0000259" key="1">
    <source>
        <dbReference type="Pfam" id="PF01048"/>
    </source>
</evidence>
<keyword evidence="3" id="KW-1185">Reference proteome</keyword>
<dbReference type="GO" id="GO:0005829">
    <property type="term" value="C:cytosol"/>
    <property type="evidence" value="ECO:0007669"/>
    <property type="project" value="TreeGrafter"/>
</dbReference>
<dbReference type="GO" id="GO:0009116">
    <property type="term" value="P:nucleoside metabolic process"/>
    <property type="evidence" value="ECO:0007669"/>
    <property type="project" value="InterPro"/>
</dbReference>
<evidence type="ECO:0000313" key="3">
    <source>
        <dbReference type="Proteomes" id="UP000288812"/>
    </source>
</evidence>
<dbReference type="Gene3D" id="3.40.50.1580">
    <property type="entry name" value="Nucleoside phosphorylase domain"/>
    <property type="match status" value="1"/>
</dbReference>
<dbReference type="CDD" id="cd17767">
    <property type="entry name" value="UP_EcUdp-like"/>
    <property type="match status" value="1"/>
</dbReference>
<dbReference type="Proteomes" id="UP000288812">
    <property type="component" value="Unassembled WGS sequence"/>
</dbReference>
<proteinExistence type="predicted"/>
<dbReference type="PANTHER" id="PTHR43691:SF13">
    <property type="entry name" value="URIDINE PHOSPHORYLASE"/>
    <property type="match status" value="1"/>
</dbReference>
<dbReference type="Pfam" id="PF01048">
    <property type="entry name" value="PNP_UDP_1"/>
    <property type="match status" value="1"/>
</dbReference>
<comment type="caution">
    <text evidence="2">The sequence shown here is derived from an EMBL/GenBank/DDBJ whole genome shotgun (WGS) entry which is preliminary data.</text>
</comment>
<organism evidence="2 3">
    <name type="scientific">Anaerosphaera multitolerans</name>
    <dbReference type="NCBI Taxonomy" id="2487351"/>
    <lineage>
        <taxon>Bacteria</taxon>
        <taxon>Bacillati</taxon>
        <taxon>Bacillota</taxon>
        <taxon>Tissierellia</taxon>
        <taxon>Tissierellales</taxon>
        <taxon>Peptoniphilaceae</taxon>
        <taxon>Anaerosphaera</taxon>
    </lineage>
</organism>
<accession>A0A437S7U1</accession>
<sequence>MKTTSASSPKYEGKAPHLMCTESDIAKIVLLPGDPSRVNMFKSIFDEFTIVSKNREYVVGTGKYNGVPISVCSTGIGAASTEIAVIELIELGAKALIRVGGTGAIQEHISCGDFIINTGAIRKGGSSNFYAPIEFPAISSFEVVESLIKAGINNEVTIWKGICASVGSFFAGQGRPSYGKKFFKPTLIEDYKNLNVLNLEMESETIFTLGSIFNIFTGSICAVHCNRITDEWILDFDEIQEKLCKIALDSAVLLNNKYIIKEEFI</sequence>
<dbReference type="InterPro" id="IPR000845">
    <property type="entry name" value="Nucleoside_phosphorylase_d"/>
</dbReference>
<dbReference type="PANTHER" id="PTHR43691">
    <property type="entry name" value="URIDINE PHOSPHORYLASE"/>
    <property type="match status" value="1"/>
</dbReference>
<dbReference type="GO" id="GO:0003824">
    <property type="term" value="F:catalytic activity"/>
    <property type="evidence" value="ECO:0007669"/>
    <property type="project" value="InterPro"/>
</dbReference>
<dbReference type="InterPro" id="IPR035994">
    <property type="entry name" value="Nucleoside_phosphorylase_sf"/>
</dbReference>
<gene>
    <name evidence="2" type="ORF">EF514_04065</name>
</gene>
<dbReference type="OrthoDB" id="9772602at2"/>
<evidence type="ECO:0000313" key="2">
    <source>
        <dbReference type="EMBL" id="RVU55159.1"/>
    </source>
</evidence>
<feature type="domain" description="Nucleoside phosphorylase" evidence="1">
    <location>
        <begin position="27"/>
        <end position="235"/>
    </location>
</feature>